<dbReference type="GeneID" id="116406448"/>
<dbReference type="Xenbase" id="XB-GENE-29091407">
    <property type="gene designation" value="LOC116406448"/>
</dbReference>
<evidence type="ECO:0000256" key="2">
    <source>
        <dbReference type="SAM" id="Phobius"/>
    </source>
</evidence>
<evidence type="ECO:0000313" key="4">
    <source>
        <dbReference type="RefSeq" id="XP_004914994.1"/>
    </source>
</evidence>
<keyword evidence="2" id="KW-0472">Membrane</keyword>
<proteinExistence type="predicted"/>
<name>A0A8J0R3W1_XENTR</name>
<dbReference type="RefSeq" id="XP_004914994.1">
    <property type="nucleotide sequence ID" value="XM_004914937.4"/>
</dbReference>
<evidence type="ECO:0000256" key="1">
    <source>
        <dbReference type="SAM" id="MobiDB-lite"/>
    </source>
</evidence>
<evidence type="ECO:0000313" key="5">
    <source>
        <dbReference type="Xenbase" id="XB-GENE-29091407"/>
    </source>
</evidence>
<accession>A0A8J0R3W1</accession>
<protein>
    <submittedName>
        <fullName evidence="4">Uncharacterized protein LOC116406448 isoform X1</fullName>
    </submittedName>
</protein>
<keyword evidence="3" id="KW-1185">Reference proteome</keyword>
<evidence type="ECO:0000313" key="3">
    <source>
        <dbReference type="Proteomes" id="UP000008143"/>
    </source>
</evidence>
<dbReference type="AGR" id="Xenbase:XB-GENE-29091407"/>
<reference evidence="4" key="1">
    <citation type="submission" date="2025-08" db="UniProtKB">
        <authorList>
            <consortium name="RefSeq"/>
        </authorList>
    </citation>
    <scope>IDENTIFICATION</scope>
    <source>
        <strain evidence="4">Nigerian</strain>
        <tissue evidence="4">Liver and blood</tissue>
    </source>
</reference>
<feature type="region of interest" description="Disordered" evidence="1">
    <location>
        <begin position="1"/>
        <end position="61"/>
    </location>
</feature>
<feature type="transmembrane region" description="Helical" evidence="2">
    <location>
        <begin position="190"/>
        <end position="209"/>
    </location>
</feature>
<gene>
    <name evidence="4 5" type="primary">LOC116406448</name>
</gene>
<organism evidence="3 4">
    <name type="scientific">Xenopus tropicalis</name>
    <name type="common">Western clawed frog</name>
    <name type="synonym">Silurana tropicalis</name>
    <dbReference type="NCBI Taxonomy" id="8364"/>
    <lineage>
        <taxon>Eukaryota</taxon>
        <taxon>Metazoa</taxon>
        <taxon>Chordata</taxon>
        <taxon>Craniata</taxon>
        <taxon>Vertebrata</taxon>
        <taxon>Euteleostomi</taxon>
        <taxon>Amphibia</taxon>
        <taxon>Batrachia</taxon>
        <taxon>Anura</taxon>
        <taxon>Pipoidea</taxon>
        <taxon>Pipidae</taxon>
        <taxon>Xenopodinae</taxon>
        <taxon>Xenopus</taxon>
        <taxon>Silurana</taxon>
    </lineage>
</organism>
<feature type="transmembrane region" description="Helical" evidence="2">
    <location>
        <begin position="75"/>
        <end position="96"/>
    </location>
</feature>
<keyword evidence="2" id="KW-0812">Transmembrane</keyword>
<dbReference type="KEGG" id="xtr:116406448"/>
<dbReference type="Proteomes" id="UP000008143">
    <property type="component" value="Unplaced"/>
</dbReference>
<dbReference type="AlphaFoldDB" id="A0A8J0R3W1"/>
<keyword evidence="2" id="KW-1133">Transmembrane helix</keyword>
<sequence length="284" mass="30958">MILSALQSRPEEQPFLPEKPGNSREGRNGSASPEAAPAPPQPADPLDNGSAGAGDPEAPKNQGCRSLWLRFQQEISWHNLCILLVGIAIGVAIGIVTGKGSERENYENTTPTLTTTPGKCELQAPTLGLLVMGGLIRSHSHKHTHGDLLNLGKHGRQISPEFFPAGNKMDHRWENICSARLSHRCTARQVLFFCSLCIFYSATSLAAPLSSARAKWLGVWVSPPHSLTSPLFSRAPYAGRVTIPVQLSYYSHPSRCCLDLLQSLSSDLLSLYHPPPPFHYLLNI</sequence>